<name>A0ABW5Z9R6_9FLAO</name>
<accession>A0ABW5Z9R6</accession>
<reference evidence="2" key="1">
    <citation type="journal article" date="2019" name="Int. J. Syst. Evol. Microbiol.">
        <title>The Global Catalogue of Microorganisms (GCM) 10K type strain sequencing project: providing services to taxonomists for standard genome sequencing and annotation.</title>
        <authorList>
            <consortium name="The Broad Institute Genomics Platform"/>
            <consortium name="The Broad Institute Genome Sequencing Center for Infectious Disease"/>
            <person name="Wu L."/>
            <person name="Ma J."/>
        </authorList>
    </citation>
    <scope>NUCLEOTIDE SEQUENCE [LARGE SCALE GENOMIC DNA]</scope>
    <source>
        <strain evidence="2">KCTC 52644</strain>
    </source>
</reference>
<comment type="caution">
    <text evidence="1">The sequence shown here is derived from an EMBL/GenBank/DDBJ whole genome shotgun (WGS) entry which is preliminary data.</text>
</comment>
<dbReference type="RefSeq" id="WP_379807139.1">
    <property type="nucleotide sequence ID" value="NZ_JBHUOL010000013.1"/>
</dbReference>
<dbReference type="Proteomes" id="UP001597549">
    <property type="component" value="Unassembled WGS sequence"/>
</dbReference>
<dbReference type="EMBL" id="JBHUOL010000013">
    <property type="protein sequence ID" value="MFD2909020.1"/>
    <property type="molecule type" value="Genomic_DNA"/>
</dbReference>
<evidence type="ECO:0000313" key="1">
    <source>
        <dbReference type="EMBL" id="MFD2909020.1"/>
    </source>
</evidence>
<proteinExistence type="predicted"/>
<dbReference type="PROSITE" id="PS51257">
    <property type="entry name" value="PROKAR_LIPOPROTEIN"/>
    <property type="match status" value="1"/>
</dbReference>
<sequence length="234" mass="27232">MKKHHLLLLLTLFTSCHKEKSTTQINIVDSYATKIYYELEILNDDDEKIYQVDEKGKCSVVLRNEVFIDSVYFGSFDEVHKAVQKVNEETESSKSSKIVQRTSIGIKNKRNSYEEIWSFDNELNLNSNIPNCKNCYGLYETKIELEDGITKYKNKRVHCLKVIFKEVDDGEGAATRTFFYARNLGAWKLIKRAKLNTEDKTYTEEEYDEAYTNTDCDFGPSKNKIEMTIDCLLD</sequence>
<gene>
    <name evidence="1" type="ORF">ACFSX9_09745</name>
</gene>
<protein>
    <recommendedName>
        <fullName evidence="3">Lipoprotein</fullName>
    </recommendedName>
</protein>
<evidence type="ECO:0008006" key="3">
    <source>
        <dbReference type="Google" id="ProtNLM"/>
    </source>
</evidence>
<evidence type="ECO:0000313" key="2">
    <source>
        <dbReference type="Proteomes" id="UP001597549"/>
    </source>
</evidence>
<organism evidence="1 2">
    <name type="scientific">Flavobacterium ardleyense</name>
    <dbReference type="NCBI Taxonomy" id="2038737"/>
    <lineage>
        <taxon>Bacteria</taxon>
        <taxon>Pseudomonadati</taxon>
        <taxon>Bacteroidota</taxon>
        <taxon>Flavobacteriia</taxon>
        <taxon>Flavobacteriales</taxon>
        <taxon>Flavobacteriaceae</taxon>
        <taxon>Flavobacterium</taxon>
    </lineage>
</organism>
<keyword evidence="2" id="KW-1185">Reference proteome</keyword>